<dbReference type="EMBL" id="CAACVJ010000466">
    <property type="protein sequence ID" value="VEP16958.1"/>
    <property type="molecule type" value="Genomic_DNA"/>
</dbReference>
<evidence type="ECO:0000256" key="1">
    <source>
        <dbReference type="SAM" id="Phobius"/>
    </source>
</evidence>
<keyword evidence="1" id="KW-1133">Transmembrane helix</keyword>
<dbReference type="AlphaFoldDB" id="A0A563VZS1"/>
<evidence type="ECO:0000313" key="2">
    <source>
        <dbReference type="EMBL" id="VEP16958.1"/>
    </source>
</evidence>
<evidence type="ECO:0000313" key="3">
    <source>
        <dbReference type="Proteomes" id="UP000320055"/>
    </source>
</evidence>
<feature type="transmembrane region" description="Helical" evidence="1">
    <location>
        <begin position="14"/>
        <end position="38"/>
    </location>
</feature>
<dbReference type="Proteomes" id="UP000320055">
    <property type="component" value="Unassembled WGS sequence"/>
</dbReference>
<accession>A0A563VZS1</accession>
<name>A0A563VZS1_9CYAN</name>
<gene>
    <name evidence="2" type="ORF">H1P_5180001</name>
</gene>
<organism evidence="2 3">
    <name type="scientific">Hyella patelloides LEGE 07179</name>
    <dbReference type="NCBI Taxonomy" id="945734"/>
    <lineage>
        <taxon>Bacteria</taxon>
        <taxon>Bacillati</taxon>
        <taxon>Cyanobacteriota</taxon>
        <taxon>Cyanophyceae</taxon>
        <taxon>Pleurocapsales</taxon>
        <taxon>Hyellaceae</taxon>
        <taxon>Hyella</taxon>
    </lineage>
</organism>
<proteinExistence type="predicted"/>
<keyword evidence="1" id="KW-0812">Transmembrane</keyword>
<sequence>MKNPLNLLIQNVSLIGYLPIFILFNFVLFIVTFSSTLLR</sequence>
<protein>
    <submittedName>
        <fullName evidence="2">Uncharacterized protein</fullName>
    </submittedName>
</protein>
<keyword evidence="3" id="KW-1185">Reference proteome</keyword>
<keyword evidence="1" id="KW-0472">Membrane</keyword>
<reference evidence="2 3" key="1">
    <citation type="submission" date="2019-01" db="EMBL/GenBank/DDBJ databases">
        <authorList>
            <person name="Brito A."/>
        </authorList>
    </citation>
    <scope>NUCLEOTIDE SEQUENCE [LARGE SCALE GENOMIC DNA]</scope>
    <source>
        <strain evidence="2">1</strain>
    </source>
</reference>